<reference evidence="2" key="1">
    <citation type="journal article" date="2021" name="ISME J.">
        <title>Fine-scale metabolic discontinuity in a stratified prokaryote microbiome of a Red Sea deep halocline.</title>
        <authorList>
            <person name="Michoud G."/>
            <person name="Ngugi D.K."/>
            <person name="Barozzi A."/>
            <person name="Merlino G."/>
            <person name="Calleja M.L."/>
            <person name="Delgado-Huertas A."/>
            <person name="Moran X.A.G."/>
            <person name="Daffonchio D."/>
        </authorList>
    </citation>
    <scope>NUCLEOTIDE SEQUENCE</scope>
    <source>
        <strain evidence="2">SuakinDeep_MAG55_1</strain>
    </source>
</reference>
<gene>
    <name evidence="2" type="ORF">MAG551_02317</name>
</gene>
<dbReference type="EMBL" id="JAANXD010000087">
    <property type="protein sequence ID" value="MBS1259250.1"/>
    <property type="molecule type" value="Genomic_DNA"/>
</dbReference>
<protein>
    <recommendedName>
        <fullName evidence="1">PIN domain-containing protein</fullName>
    </recommendedName>
</protein>
<dbReference type="Pfam" id="PF13470">
    <property type="entry name" value="PIN_3"/>
    <property type="match status" value="1"/>
</dbReference>
<dbReference type="Proteomes" id="UP000722750">
    <property type="component" value="Unassembled WGS sequence"/>
</dbReference>
<name>A0A941W4D8_9BACT</name>
<feature type="domain" description="PIN" evidence="1">
    <location>
        <begin position="2"/>
        <end position="116"/>
    </location>
</feature>
<evidence type="ECO:0000259" key="1">
    <source>
        <dbReference type="Pfam" id="PF13470"/>
    </source>
</evidence>
<dbReference type="InterPro" id="IPR029060">
    <property type="entry name" value="PIN-like_dom_sf"/>
</dbReference>
<evidence type="ECO:0000313" key="2">
    <source>
        <dbReference type="EMBL" id="MBS1259250.1"/>
    </source>
</evidence>
<dbReference type="InterPro" id="IPR002716">
    <property type="entry name" value="PIN_dom"/>
</dbReference>
<sequence>MKVLFDTNVILDVMLDRKPHSNVSAQLFSKVESGDITGYISATTVTTIHYLAKKAVGAIKAELEIDKLFTLFEIAPVNRAVLEEAAKSNITDFEDAVIHEAARHVGVDAIVSRNVKDFKRAILPVYTPNELSKIL</sequence>
<proteinExistence type="predicted"/>
<dbReference type="SUPFAM" id="SSF88723">
    <property type="entry name" value="PIN domain-like"/>
    <property type="match status" value="1"/>
</dbReference>
<organism evidence="2 3">
    <name type="scientific">Candidatus Scalindua arabica</name>
    <dbReference type="NCBI Taxonomy" id="1127984"/>
    <lineage>
        <taxon>Bacteria</taxon>
        <taxon>Pseudomonadati</taxon>
        <taxon>Planctomycetota</taxon>
        <taxon>Candidatus Brocadiia</taxon>
        <taxon>Candidatus Brocadiales</taxon>
        <taxon>Candidatus Scalinduaceae</taxon>
        <taxon>Candidatus Scalindua</taxon>
    </lineage>
</organism>
<accession>A0A941W4D8</accession>
<dbReference type="AlphaFoldDB" id="A0A941W4D8"/>
<comment type="caution">
    <text evidence="2">The sequence shown here is derived from an EMBL/GenBank/DDBJ whole genome shotgun (WGS) entry which is preliminary data.</text>
</comment>
<dbReference type="Gene3D" id="3.40.50.1010">
    <property type="entry name" value="5'-nuclease"/>
    <property type="match status" value="1"/>
</dbReference>
<evidence type="ECO:0000313" key="3">
    <source>
        <dbReference type="Proteomes" id="UP000722750"/>
    </source>
</evidence>